<keyword evidence="2" id="KW-1185">Reference proteome</keyword>
<sequence>MRWRLSVGGGASRLRYGGSLVSVMMHGPSAQWLLRCRGGTVWRWWMTQLNGAGWMAEKTMAAACRGDAEVHGADLTVR</sequence>
<proteinExistence type="predicted"/>
<name>A0A5N6RJQ8_9ROSI</name>
<dbReference type="EMBL" id="CM017327">
    <property type="protein sequence ID" value="KAE8099568.1"/>
    <property type="molecule type" value="Genomic_DNA"/>
</dbReference>
<dbReference type="Proteomes" id="UP000327013">
    <property type="component" value="Chromosome 7"/>
</dbReference>
<protein>
    <submittedName>
        <fullName evidence="1">Uncharacterized protein</fullName>
    </submittedName>
</protein>
<accession>A0A5N6RJQ8</accession>
<evidence type="ECO:0000313" key="1">
    <source>
        <dbReference type="EMBL" id="KAE8099568.1"/>
    </source>
</evidence>
<organism evidence="1 2">
    <name type="scientific">Carpinus fangiana</name>
    <dbReference type="NCBI Taxonomy" id="176857"/>
    <lineage>
        <taxon>Eukaryota</taxon>
        <taxon>Viridiplantae</taxon>
        <taxon>Streptophyta</taxon>
        <taxon>Embryophyta</taxon>
        <taxon>Tracheophyta</taxon>
        <taxon>Spermatophyta</taxon>
        <taxon>Magnoliopsida</taxon>
        <taxon>eudicotyledons</taxon>
        <taxon>Gunneridae</taxon>
        <taxon>Pentapetalae</taxon>
        <taxon>rosids</taxon>
        <taxon>fabids</taxon>
        <taxon>Fagales</taxon>
        <taxon>Betulaceae</taxon>
        <taxon>Carpinus</taxon>
    </lineage>
</organism>
<reference evidence="1 2" key="1">
    <citation type="submission" date="2019-06" db="EMBL/GenBank/DDBJ databases">
        <title>A chromosomal-level reference genome of Carpinus fangiana (Coryloideae, Betulaceae).</title>
        <authorList>
            <person name="Yang X."/>
            <person name="Wang Z."/>
            <person name="Zhang L."/>
            <person name="Hao G."/>
            <person name="Liu J."/>
            <person name="Yang Y."/>
        </authorList>
    </citation>
    <scope>NUCLEOTIDE SEQUENCE [LARGE SCALE GENOMIC DNA]</scope>
    <source>
        <strain evidence="1">Cfa_2016G</strain>
        <tissue evidence="1">Leaf</tissue>
    </source>
</reference>
<gene>
    <name evidence="1" type="ORF">FH972_017539</name>
</gene>
<evidence type="ECO:0000313" key="2">
    <source>
        <dbReference type="Proteomes" id="UP000327013"/>
    </source>
</evidence>
<dbReference type="AlphaFoldDB" id="A0A5N6RJQ8"/>